<organism evidence="2 3">
    <name type="scientific">Jaapia argillacea MUCL 33604</name>
    <dbReference type="NCBI Taxonomy" id="933084"/>
    <lineage>
        <taxon>Eukaryota</taxon>
        <taxon>Fungi</taxon>
        <taxon>Dikarya</taxon>
        <taxon>Basidiomycota</taxon>
        <taxon>Agaricomycotina</taxon>
        <taxon>Agaricomycetes</taxon>
        <taxon>Agaricomycetidae</taxon>
        <taxon>Jaapiales</taxon>
        <taxon>Jaapiaceae</taxon>
        <taxon>Jaapia</taxon>
    </lineage>
</organism>
<evidence type="ECO:0000256" key="1">
    <source>
        <dbReference type="SAM" id="Phobius"/>
    </source>
</evidence>
<keyword evidence="1" id="KW-1133">Transmembrane helix</keyword>
<dbReference type="EMBL" id="KL197724">
    <property type="protein sequence ID" value="KDQ55594.1"/>
    <property type="molecule type" value="Genomic_DNA"/>
</dbReference>
<feature type="transmembrane region" description="Helical" evidence="1">
    <location>
        <begin position="94"/>
        <end position="119"/>
    </location>
</feature>
<evidence type="ECO:0000313" key="3">
    <source>
        <dbReference type="Proteomes" id="UP000027265"/>
    </source>
</evidence>
<accession>A0A067PLB5</accession>
<dbReference type="AlphaFoldDB" id="A0A067PLB5"/>
<dbReference type="Proteomes" id="UP000027265">
    <property type="component" value="Unassembled WGS sequence"/>
</dbReference>
<reference evidence="3" key="1">
    <citation type="journal article" date="2014" name="Proc. Natl. Acad. Sci. U.S.A.">
        <title>Extensive sampling of basidiomycete genomes demonstrates inadequacy of the white-rot/brown-rot paradigm for wood decay fungi.</title>
        <authorList>
            <person name="Riley R."/>
            <person name="Salamov A.A."/>
            <person name="Brown D.W."/>
            <person name="Nagy L.G."/>
            <person name="Floudas D."/>
            <person name="Held B.W."/>
            <person name="Levasseur A."/>
            <person name="Lombard V."/>
            <person name="Morin E."/>
            <person name="Otillar R."/>
            <person name="Lindquist E.A."/>
            <person name="Sun H."/>
            <person name="LaButti K.M."/>
            <person name="Schmutz J."/>
            <person name="Jabbour D."/>
            <person name="Luo H."/>
            <person name="Baker S.E."/>
            <person name="Pisabarro A.G."/>
            <person name="Walton J.D."/>
            <person name="Blanchette R.A."/>
            <person name="Henrissat B."/>
            <person name="Martin F."/>
            <person name="Cullen D."/>
            <person name="Hibbett D.S."/>
            <person name="Grigoriev I.V."/>
        </authorList>
    </citation>
    <scope>NUCLEOTIDE SEQUENCE [LARGE SCALE GENOMIC DNA]</scope>
    <source>
        <strain evidence="3">MUCL 33604</strain>
    </source>
</reference>
<keyword evidence="1" id="KW-0472">Membrane</keyword>
<gene>
    <name evidence="2" type="ORF">JAAARDRAFT_323750</name>
</gene>
<name>A0A067PLB5_9AGAM</name>
<keyword evidence="3" id="KW-1185">Reference proteome</keyword>
<proteinExistence type="predicted"/>
<dbReference type="HOGENOM" id="CLU_1949119_0_0_1"/>
<sequence length="129" mass="14526">MMRPIAIQSTAICWHPETARVFWWDLYPRNENRHLTTWSWRSRLASSLYFPLRSSLAKETKGRGQQSGLCFLPTRKHVSAVLFGTPSNRILASALTYCVLGSLMAMTIVSACIVAIYGVGYLHAVPFGY</sequence>
<keyword evidence="1" id="KW-0812">Transmembrane</keyword>
<evidence type="ECO:0000313" key="2">
    <source>
        <dbReference type="EMBL" id="KDQ55594.1"/>
    </source>
</evidence>
<dbReference type="InParanoid" id="A0A067PLB5"/>
<protein>
    <submittedName>
        <fullName evidence="2">Uncharacterized protein</fullName>
    </submittedName>
</protein>